<evidence type="ECO:0000256" key="5">
    <source>
        <dbReference type="RuleBase" id="RU361279"/>
    </source>
</evidence>
<dbReference type="GO" id="GO:0005524">
    <property type="term" value="F:ATP binding"/>
    <property type="evidence" value="ECO:0007669"/>
    <property type="project" value="UniProtKB-KW"/>
</dbReference>
<evidence type="ECO:0000256" key="2">
    <source>
        <dbReference type="ARBA" id="ARBA00022741"/>
    </source>
</evidence>
<dbReference type="EC" id="6.3.3.2" evidence="5"/>
<dbReference type="PIRSF" id="PIRSF006806">
    <property type="entry name" value="FTHF_cligase"/>
    <property type="match status" value="1"/>
</dbReference>
<keyword evidence="5" id="KW-0460">Magnesium</keyword>
<protein>
    <recommendedName>
        <fullName evidence="5">5-formyltetrahydrofolate cyclo-ligase</fullName>
        <ecNumber evidence="5">6.3.3.2</ecNumber>
    </recommendedName>
</protein>
<gene>
    <name evidence="6" type="ORF">CYJ96_09165</name>
</gene>
<dbReference type="Proteomes" id="UP000234914">
    <property type="component" value="Unassembled WGS sequence"/>
</dbReference>
<comment type="catalytic activity">
    <reaction evidence="5">
        <text>(6S)-5-formyl-5,6,7,8-tetrahydrofolate + ATP = (6R)-5,10-methenyltetrahydrofolate + ADP + phosphate</text>
        <dbReference type="Rhea" id="RHEA:10488"/>
        <dbReference type="ChEBI" id="CHEBI:30616"/>
        <dbReference type="ChEBI" id="CHEBI:43474"/>
        <dbReference type="ChEBI" id="CHEBI:57455"/>
        <dbReference type="ChEBI" id="CHEBI:57457"/>
        <dbReference type="ChEBI" id="CHEBI:456216"/>
        <dbReference type="EC" id="6.3.3.2"/>
    </reaction>
</comment>
<dbReference type="PANTHER" id="PTHR23407">
    <property type="entry name" value="ATPASE INHIBITOR/5-FORMYLTETRAHYDROFOLATE CYCLO-LIGASE"/>
    <property type="match status" value="1"/>
</dbReference>
<dbReference type="GO" id="GO:0035999">
    <property type="term" value="P:tetrahydrofolate interconversion"/>
    <property type="evidence" value="ECO:0007669"/>
    <property type="project" value="TreeGrafter"/>
</dbReference>
<name>A0A2I1RGN7_FAUOS</name>
<dbReference type="GO" id="GO:0030272">
    <property type="term" value="F:5-formyltetrahydrofolate cyclo-ligase activity"/>
    <property type="evidence" value="ECO:0007669"/>
    <property type="project" value="UniProtKB-EC"/>
</dbReference>
<evidence type="ECO:0000256" key="4">
    <source>
        <dbReference type="PIRSR" id="PIRSR006806-1"/>
    </source>
</evidence>
<dbReference type="Gene3D" id="3.40.50.10420">
    <property type="entry name" value="NagB/RpiA/CoA transferase-like"/>
    <property type="match status" value="1"/>
</dbReference>
<evidence type="ECO:0000256" key="3">
    <source>
        <dbReference type="ARBA" id="ARBA00022840"/>
    </source>
</evidence>
<keyword evidence="2 4" id="KW-0547">Nucleotide-binding</keyword>
<evidence type="ECO:0000256" key="1">
    <source>
        <dbReference type="ARBA" id="ARBA00010638"/>
    </source>
</evidence>
<dbReference type="AlphaFoldDB" id="A0A2I1RGN7"/>
<dbReference type="InterPro" id="IPR037171">
    <property type="entry name" value="NagB/RpiA_transferase-like"/>
</dbReference>
<evidence type="ECO:0000313" key="7">
    <source>
        <dbReference type="Proteomes" id="UP000234914"/>
    </source>
</evidence>
<comment type="caution">
    <text evidence="6">The sequence shown here is derived from an EMBL/GenBank/DDBJ whole genome shotgun (WGS) entry which is preliminary data.</text>
</comment>
<dbReference type="InterPro" id="IPR024185">
    <property type="entry name" value="FTHF_cligase-like_sf"/>
</dbReference>
<dbReference type="GO" id="GO:0009396">
    <property type="term" value="P:folic acid-containing compound biosynthetic process"/>
    <property type="evidence" value="ECO:0007669"/>
    <property type="project" value="TreeGrafter"/>
</dbReference>
<dbReference type="Pfam" id="PF01812">
    <property type="entry name" value="5-FTHF_cyc-lig"/>
    <property type="match status" value="1"/>
</dbReference>
<dbReference type="NCBIfam" id="TIGR02727">
    <property type="entry name" value="MTHFS_bact"/>
    <property type="match status" value="1"/>
</dbReference>
<evidence type="ECO:0000313" key="6">
    <source>
        <dbReference type="EMBL" id="PKZ68300.1"/>
    </source>
</evidence>
<dbReference type="PANTHER" id="PTHR23407:SF1">
    <property type="entry name" value="5-FORMYLTETRAHYDROFOLATE CYCLO-LIGASE"/>
    <property type="match status" value="1"/>
</dbReference>
<keyword evidence="3 4" id="KW-0067">ATP-binding</keyword>
<feature type="binding site" evidence="4">
    <location>
        <position position="57"/>
    </location>
    <ligand>
        <name>substrate</name>
    </ligand>
</feature>
<sequence length="205" mass="23794">MNTHHLRKQLRQQRLRLSKRHRNRAAYQARRGLNRLQHPALTGKNVKIGIFADAFGEMPTQPLMDWARQRGYGIYLPVVTGKHQPLVFIEFSQKTWRQSRLPRHPLGMRQPEQGKMVKVAALDVVFMPLVAADKIGNRMGMGGGYYDRTLAKAKNKPLKIGWAYDFQLVDKLDSNPWDIKLDALITPSKLWIFRRYLVELSHAKK</sequence>
<dbReference type="InterPro" id="IPR002698">
    <property type="entry name" value="FTHF_cligase"/>
</dbReference>
<reference evidence="6 7" key="1">
    <citation type="submission" date="2017-12" db="EMBL/GenBank/DDBJ databases">
        <title>Phylogenetic diversity of female urinary microbiome.</title>
        <authorList>
            <person name="Thomas-White K."/>
            <person name="Wolfe A.J."/>
        </authorList>
    </citation>
    <scope>NUCLEOTIDE SEQUENCE [LARGE SCALE GENOMIC DNA]</scope>
    <source>
        <strain evidence="6 7">UMB0416</strain>
    </source>
</reference>
<comment type="similarity">
    <text evidence="1 5">Belongs to the 5-formyltetrahydrofolate cyclo-ligase family.</text>
</comment>
<keyword evidence="6" id="KW-0436">Ligase</keyword>
<comment type="cofactor">
    <cofactor evidence="5">
        <name>Mg(2+)</name>
        <dbReference type="ChEBI" id="CHEBI:18420"/>
    </cofactor>
</comment>
<dbReference type="GO" id="GO:0046872">
    <property type="term" value="F:metal ion binding"/>
    <property type="evidence" value="ECO:0007669"/>
    <property type="project" value="UniProtKB-KW"/>
</dbReference>
<dbReference type="RefSeq" id="WP_101964770.1">
    <property type="nucleotide sequence ID" value="NZ_PKJS01000011.1"/>
</dbReference>
<organism evidence="6 7">
    <name type="scientific">Faucicola osloensis</name>
    <name type="common">Moraxella osloensis</name>
    <dbReference type="NCBI Taxonomy" id="34062"/>
    <lineage>
        <taxon>Bacteria</taxon>
        <taxon>Pseudomonadati</taxon>
        <taxon>Pseudomonadota</taxon>
        <taxon>Gammaproteobacteria</taxon>
        <taxon>Moraxellales</taxon>
        <taxon>Moraxellaceae</taxon>
        <taxon>Faucicola</taxon>
    </lineage>
</organism>
<feature type="binding site" evidence="4">
    <location>
        <begin position="138"/>
        <end position="146"/>
    </location>
    <ligand>
        <name>ATP</name>
        <dbReference type="ChEBI" id="CHEBI:30616"/>
    </ligand>
</feature>
<dbReference type="EMBL" id="PKJS01000011">
    <property type="protein sequence ID" value="PKZ68300.1"/>
    <property type="molecule type" value="Genomic_DNA"/>
</dbReference>
<keyword evidence="5" id="KW-0479">Metal-binding</keyword>
<accession>A0A2I1RGN7</accession>
<dbReference type="SUPFAM" id="SSF100950">
    <property type="entry name" value="NagB/RpiA/CoA transferase-like"/>
    <property type="match status" value="1"/>
</dbReference>
<proteinExistence type="inferred from homology"/>